<evidence type="ECO:0000259" key="2">
    <source>
        <dbReference type="SMART" id="SM00635"/>
    </source>
</evidence>
<reference evidence="3" key="2">
    <citation type="journal article" date="2021" name="PeerJ">
        <title>Extensive microbial diversity within the chicken gut microbiome revealed by metagenomics and culture.</title>
        <authorList>
            <person name="Gilroy R."/>
            <person name="Ravi A."/>
            <person name="Getino M."/>
            <person name="Pursley I."/>
            <person name="Horton D.L."/>
            <person name="Alikhan N.F."/>
            <person name="Baker D."/>
            <person name="Gharbi K."/>
            <person name="Hall N."/>
            <person name="Watson M."/>
            <person name="Adriaenssens E.M."/>
            <person name="Foster-Nyarko E."/>
            <person name="Jarju S."/>
            <person name="Secka A."/>
            <person name="Antonio M."/>
            <person name="Oren A."/>
            <person name="Chaudhuri R.R."/>
            <person name="La Ragione R."/>
            <person name="Hildebrand F."/>
            <person name="Pallen M.J."/>
        </authorList>
    </citation>
    <scope>NUCLEOTIDE SEQUENCE</scope>
    <source>
        <strain evidence="3">10406</strain>
    </source>
</reference>
<keyword evidence="1" id="KW-0812">Transmembrane</keyword>
<evidence type="ECO:0000256" key="1">
    <source>
        <dbReference type="SAM" id="Phobius"/>
    </source>
</evidence>
<dbReference type="AlphaFoldDB" id="A0A9D1N8N2"/>
<dbReference type="Pfam" id="PF02368">
    <property type="entry name" value="Big_2"/>
    <property type="match status" value="1"/>
</dbReference>
<keyword evidence="1" id="KW-0472">Membrane</keyword>
<protein>
    <submittedName>
        <fullName evidence="3">Ig-like domain-containing protein</fullName>
    </submittedName>
</protein>
<name>A0A9D1N8N2_9FIRM</name>
<dbReference type="SMART" id="SM00635">
    <property type="entry name" value="BID_2"/>
    <property type="match status" value="1"/>
</dbReference>
<dbReference type="SUPFAM" id="SSF49373">
    <property type="entry name" value="Invasin/intimin cell-adhesion fragments"/>
    <property type="match status" value="1"/>
</dbReference>
<evidence type="ECO:0000313" key="4">
    <source>
        <dbReference type="Proteomes" id="UP000886857"/>
    </source>
</evidence>
<organism evidence="3 4">
    <name type="scientific">Candidatus Limadaptatus stercoripullorum</name>
    <dbReference type="NCBI Taxonomy" id="2840846"/>
    <lineage>
        <taxon>Bacteria</taxon>
        <taxon>Bacillati</taxon>
        <taxon>Bacillota</taxon>
        <taxon>Clostridia</taxon>
        <taxon>Eubacteriales</taxon>
        <taxon>Candidatus Limadaptatus</taxon>
    </lineage>
</organism>
<proteinExistence type="predicted"/>
<gene>
    <name evidence="3" type="ORF">IAC73_01325</name>
</gene>
<dbReference type="Proteomes" id="UP000886857">
    <property type="component" value="Unassembled WGS sequence"/>
</dbReference>
<accession>A0A9D1N8N2</accession>
<comment type="caution">
    <text evidence="3">The sequence shown here is derived from an EMBL/GenBank/DDBJ whole genome shotgun (WGS) entry which is preliminary data.</text>
</comment>
<sequence>MKKLMIGILVIIPLIVMLTVGLISRYVSQKVHIGVDSVSFSTDTLSVNLSDFTQDADGNFTIDLAALLEPEVLPSHAAAANSLEWSIEDVEPSADELGGIPAATLPDASKGTVVVSTYCSFFVIAQAEQASARCYVEVTDKEVQSVTLYSPSGSVAVGGSVKLTPQYTPLNSIVTQGSWSTGDPSVATVDANGVVTGKAAGSAVITFVTHTDGGAKEVRATYTITVTAAATVFGDKFYSHLTDIALSDILAPGVSAEVASVVGGSISGGELSLDSDECTVTLASGETFTVIRCGKDDITILNKDIFAYDPEAEDPFVVATDEIPLDLDAAYLSAFRAGETPAGISWQLVSGEGIASLSADGVVTASATGSMTVRVTAAGGASDEIELVSVAKVAALRLAMTESSLAVGLARETVFATREYDANGELTASGVDVTLLAPVLAEDATAEETAAHYGSFEFEVAPEDADKAYFGGTYGNRLIFNPEAVTERTTVTFTVSAKYPKYPG</sequence>
<feature type="transmembrane region" description="Helical" evidence="1">
    <location>
        <begin position="7"/>
        <end position="27"/>
    </location>
</feature>
<feature type="domain" description="BIG2" evidence="2">
    <location>
        <begin position="142"/>
        <end position="219"/>
    </location>
</feature>
<dbReference type="Gene3D" id="2.60.40.1080">
    <property type="match status" value="2"/>
</dbReference>
<reference evidence="3" key="1">
    <citation type="submission" date="2020-10" db="EMBL/GenBank/DDBJ databases">
        <authorList>
            <person name="Gilroy R."/>
        </authorList>
    </citation>
    <scope>NUCLEOTIDE SEQUENCE</scope>
    <source>
        <strain evidence="3">10406</strain>
    </source>
</reference>
<evidence type="ECO:0000313" key="3">
    <source>
        <dbReference type="EMBL" id="HIU98469.1"/>
    </source>
</evidence>
<dbReference type="InterPro" id="IPR008964">
    <property type="entry name" value="Invasin/intimin_cell_adhesion"/>
</dbReference>
<feature type="non-terminal residue" evidence="3">
    <location>
        <position position="504"/>
    </location>
</feature>
<keyword evidence="1" id="KW-1133">Transmembrane helix</keyword>
<dbReference type="InterPro" id="IPR003343">
    <property type="entry name" value="Big_2"/>
</dbReference>
<dbReference type="EMBL" id="DVOE01000016">
    <property type="protein sequence ID" value="HIU98469.1"/>
    <property type="molecule type" value="Genomic_DNA"/>
</dbReference>